<dbReference type="SUPFAM" id="SSF55785">
    <property type="entry name" value="PYP-like sensor domain (PAS domain)"/>
    <property type="match status" value="1"/>
</dbReference>
<dbReference type="PANTHER" id="PTHR32071">
    <property type="entry name" value="TRANSCRIPTIONAL REGULATORY PROTEIN"/>
    <property type="match status" value="1"/>
</dbReference>
<dbReference type="InterPro" id="IPR027417">
    <property type="entry name" value="P-loop_NTPase"/>
</dbReference>
<dbReference type="PROSITE" id="PS00675">
    <property type="entry name" value="SIGMA54_INTERACT_1"/>
    <property type="match status" value="1"/>
</dbReference>
<evidence type="ECO:0000313" key="11">
    <source>
        <dbReference type="Proteomes" id="UP000199516"/>
    </source>
</evidence>
<dbReference type="SUPFAM" id="SSF46689">
    <property type="entry name" value="Homeodomain-like"/>
    <property type="match status" value="1"/>
</dbReference>
<name>A0A1I2E4P6_9BACI</name>
<keyword evidence="4" id="KW-0805">Transcription regulation</keyword>
<dbReference type="PROSITE" id="PS00688">
    <property type="entry name" value="SIGMA54_INTERACT_3"/>
    <property type="match status" value="1"/>
</dbReference>
<dbReference type="InterPro" id="IPR009057">
    <property type="entry name" value="Homeodomain-like_sf"/>
</dbReference>
<keyword evidence="2" id="KW-0058">Aromatic hydrocarbons catabolism</keyword>
<reference evidence="10 11" key="1">
    <citation type="submission" date="2016-10" db="EMBL/GenBank/DDBJ databases">
        <authorList>
            <person name="de Groot N.N."/>
        </authorList>
    </citation>
    <scope>NUCLEOTIDE SEQUENCE [LARGE SCALE GENOMIC DNA]</scope>
    <source>
        <strain evidence="10 11">DSM 23995</strain>
    </source>
</reference>
<dbReference type="RefSeq" id="WP_091662046.1">
    <property type="nucleotide sequence ID" value="NZ_FONT01000005.1"/>
</dbReference>
<dbReference type="InterPro" id="IPR013767">
    <property type="entry name" value="PAS_fold"/>
</dbReference>
<dbReference type="Pfam" id="PF00158">
    <property type="entry name" value="Sigma54_activat"/>
    <property type="match status" value="1"/>
</dbReference>
<evidence type="ECO:0000256" key="3">
    <source>
        <dbReference type="ARBA" id="ARBA00022840"/>
    </source>
</evidence>
<dbReference type="GO" id="GO:0003677">
    <property type="term" value="F:DNA binding"/>
    <property type="evidence" value="ECO:0007669"/>
    <property type="project" value="UniProtKB-KW"/>
</dbReference>
<keyword evidence="5 10" id="KW-0238">DNA-binding</keyword>
<dbReference type="CDD" id="cd00130">
    <property type="entry name" value="PAS"/>
    <property type="match status" value="1"/>
</dbReference>
<organism evidence="10 11">
    <name type="scientific">Alteribacillus iranensis</name>
    <dbReference type="NCBI Taxonomy" id="930128"/>
    <lineage>
        <taxon>Bacteria</taxon>
        <taxon>Bacillati</taxon>
        <taxon>Bacillota</taxon>
        <taxon>Bacilli</taxon>
        <taxon>Bacillales</taxon>
        <taxon>Bacillaceae</taxon>
        <taxon>Alteribacillus</taxon>
    </lineage>
</organism>
<dbReference type="InterPro" id="IPR058031">
    <property type="entry name" value="AAA_lid_NorR"/>
</dbReference>
<dbReference type="EMBL" id="FONT01000005">
    <property type="protein sequence ID" value="SFE87805.1"/>
    <property type="molecule type" value="Genomic_DNA"/>
</dbReference>
<dbReference type="Gene3D" id="1.10.10.60">
    <property type="entry name" value="Homeodomain-like"/>
    <property type="match status" value="1"/>
</dbReference>
<evidence type="ECO:0000256" key="4">
    <source>
        <dbReference type="ARBA" id="ARBA00023015"/>
    </source>
</evidence>
<evidence type="ECO:0000313" key="10">
    <source>
        <dbReference type="EMBL" id="SFE87805.1"/>
    </source>
</evidence>
<protein>
    <recommendedName>
        <fullName evidence="7">HTH-type transcriptional regulatory protein TyrR</fullName>
    </recommendedName>
</protein>
<evidence type="ECO:0000256" key="6">
    <source>
        <dbReference type="ARBA" id="ARBA00023163"/>
    </source>
</evidence>
<evidence type="ECO:0000256" key="1">
    <source>
        <dbReference type="ARBA" id="ARBA00022741"/>
    </source>
</evidence>
<dbReference type="GO" id="GO:0006355">
    <property type="term" value="P:regulation of DNA-templated transcription"/>
    <property type="evidence" value="ECO:0007669"/>
    <property type="project" value="InterPro"/>
</dbReference>
<evidence type="ECO:0000259" key="8">
    <source>
        <dbReference type="PROSITE" id="PS50045"/>
    </source>
</evidence>
<dbReference type="SMART" id="SM00091">
    <property type="entry name" value="PAS"/>
    <property type="match status" value="1"/>
</dbReference>
<dbReference type="Pfam" id="PF18024">
    <property type="entry name" value="HTH_50"/>
    <property type="match status" value="1"/>
</dbReference>
<keyword evidence="3" id="KW-0067">ATP-binding</keyword>
<dbReference type="InterPro" id="IPR030828">
    <property type="entry name" value="HTH_TyrR"/>
</dbReference>
<feature type="domain" description="PAS" evidence="9">
    <location>
        <begin position="5"/>
        <end position="55"/>
    </location>
</feature>
<dbReference type="PANTHER" id="PTHR32071:SF119">
    <property type="entry name" value="SIGMA L-DEPENDENT TRANSCRIPTIONAL REGULATOR YPLP-RELATED"/>
    <property type="match status" value="1"/>
</dbReference>
<dbReference type="SUPFAM" id="SSF52540">
    <property type="entry name" value="P-loop containing nucleoside triphosphate hydrolases"/>
    <property type="match status" value="1"/>
</dbReference>
<dbReference type="Pfam" id="PF25601">
    <property type="entry name" value="AAA_lid_14"/>
    <property type="match status" value="1"/>
</dbReference>
<gene>
    <name evidence="10" type="ORF">SAMN05192532_105100</name>
</gene>
<evidence type="ECO:0000256" key="2">
    <source>
        <dbReference type="ARBA" id="ARBA00022797"/>
    </source>
</evidence>
<dbReference type="InterPro" id="IPR000014">
    <property type="entry name" value="PAS"/>
</dbReference>
<dbReference type="OrthoDB" id="9771372at2"/>
<dbReference type="Pfam" id="PF00989">
    <property type="entry name" value="PAS"/>
    <property type="match status" value="1"/>
</dbReference>
<keyword evidence="11" id="KW-1185">Reference proteome</keyword>
<dbReference type="SMART" id="SM00382">
    <property type="entry name" value="AAA"/>
    <property type="match status" value="1"/>
</dbReference>
<dbReference type="InterPro" id="IPR003593">
    <property type="entry name" value="AAA+_ATPase"/>
</dbReference>
<dbReference type="AlphaFoldDB" id="A0A1I2E4P6"/>
<dbReference type="Gene3D" id="3.40.50.300">
    <property type="entry name" value="P-loop containing nucleotide triphosphate hydrolases"/>
    <property type="match status" value="1"/>
</dbReference>
<dbReference type="PROSITE" id="PS00676">
    <property type="entry name" value="SIGMA54_INTERACT_2"/>
    <property type="match status" value="1"/>
</dbReference>
<sequence length="463" mass="52644">MTELEKEDLLKILDTIHDGIYVTKPDGTTVWVNEASCNILKKSREELLKRNVFDLEKEGVFTPSITELMLEEPHSVSLIQHIGNTGSKSLVSGHLIKDENGDPKWVVTHGRELNTDIVSSTQYEEVEAVLNRYIQELRERRINHEEEDVQSLVGENPLIKRTVEQAEKIAGVEASVLITGETGVGKNVFANYIHKLSDRYNQPFIQVNCGAIPESLFESELFGYKKGAFTGASEKGKIGLVEVAEGGTLFLDEIGELPLSLQVKILQLIQDKTYLPVGEVETRSADVRIIAATNKDLIKLVEEKKFRDDLYYRLNVLSIHVPPLRERPDDIFLLVQHFTNSYNKKYTFNKWFTGEAIDEFQAYSWPGNIRELSNVVERTLVMSDHQEIGVGDLPANIRDADPFANKPRIAESGPLREYLEQIEKNYIEHAVKHTKTTREAANILEIPQSTLMRKIKKYNLNKK</sequence>
<dbReference type="FunFam" id="3.40.50.300:FF:000006">
    <property type="entry name" value="DNA-binding transcriptional regulator NtrC"/>
    <property type="match status" value="1"/>
</dbReference>
<evidence type="ECO:0000259" key="9">
    <source>
        <dbReference type="PROSITE" id="PS50112"/>
    </source>
</evidence>
<dbReference type="InterPro" id="IPR025943">
    <property type="entry name" value="Sigma_54_int_dom_ATP-bd_2"/>
</dbReference>
<dbReference type="Proteomes" id="UP000199516">
    <property type="component" value="Unassembled WGS sequence"/>
</dbReference>
<keyword evidence="6" id="KW-0804">Transcription</keyword>
<proteinExistence type="predicted"/>
<dbReference type="CDD" id="cd00009">
    <property type="entry name" value="AAA"/>
    <property type="match status" value="1"/>
</dbReference>
<dbReference type="InterPro" id="IPR025662">
    <property type="entry name" value="Sigma_54_int_dom_ATP-bd_1"/>
</dbReference>
<dbReference type="Gene3D" id="3.30.450.20">
    <property type="entry name" value="PAS domain"/>
    <property type="match status" value="1"/>
</dbReference>
<dbReference type="InterPro" id="IPR002078">
    <property type="entry name" value="Sigma_54_int"/>
</dbReference>
<dbReference type="InterPro" id="IPR025944">
    <property type="entry name" value="Sigma_54_int_dom_CS"/>
</dbReference>
<evidence type="ECO:0000256" key="5">
    <source>
        <dbReference type="ARBA" id="ARBA00023125"/>
    </source>
</evidence>
<accession>A0A1I2E4P6</accession>
<dbReference type="PROSITE" id="PS50112">
    <property type="entry name" value="PAS"/>
    <property type="match status" value="1"/>
</dbReference>
<evidence type="ECO:0000256" key="7">
    <source>
        <dbReference type="ARBA" id="ARBA00029500"/>
    </source>
</evidence>
<feature type="domain" description="Sigma-54 factor interaction" evidence="8">
    <location>
        <begin position="152"/>
        <end position="381"/>
    </location>
</feature>
<dbReference type="PROSITE" id="PS50045">
    <property type="entry name" value="SIGMA54_INTERACT_4"/>
    <property type="match status" value="1"/>
</dbReference>
<keyword evidence="1" id="KW-0547">Nucleotide-binding</keyword>
<dbReference type="GO" id="GO:0005524">
    <property type="term" value="F:ATP binding"/>
    <property type="evidence" value="ECO:0007669"/>
    <property type="project" value="UniProtKB-KW"/>
</dbReference>
<dbReference type="Gene3D" id="1.10.8.60">
    <property type="match status" value="1"/>
</dbReference>
<dbReference type="STRING" id="930128.SAMN05192532_105100"/>
<dbReference type="InterPro" id="IPR035965">
    <property type="entry name" value="PAS-like_dom_sf"/>
</dbReference>